<dbReference type="RefSeq" id="XP_049260694.1">
    <property type="nucleotide sequence ID" value="XM_049410154.1"/>
</dbReference>
<reference evidence="1 2" key="1">
    <citation type="journal article" date="2021" name="DNA Res.">
        <title>Genome analysis of Candida subhashii reveals its hybrid nature and dual mitochondrial genome conformations.</title>
        <authorList>
            <person name="Mixao V."/>
            <person name="Hegedusova E."/>
            <person name="Saus E."/>
            <person name="Pryszcz L.P."/>
            <person name="Cillingova A."/>
            <person name="Nosek J."/>
            <person name="Gabaldon T."/>
        </authorList>
    </citation>
    <scope>NUCLEOTIDE SEQUENCE [LARGE SCALE GENOMIC DNA]</scope>
    <source>
        <strain evidence="1 2">CBS 10753</strain>
    </source>
</reference>
<gene>
    <name evidence="1" type="ORF">J8A68_006024</name>
</gene>
<proteinExistence type="predicted"/>
<evidence type="ECO:0000313" key="1">
    <source>
        <dbReference type="EMBL" id="KAG7660460.1"/>
    </source>
</evidence>
<name>A0A8J5QL18_9ASCO</name>
<keyword evidence="2" id="KW-1185">Reference proteome</keyword>
<evidence type="ECO:0000313" key="2">
    <source>
        <dbReference type="Proteomes" id="UP000694255"/>
    </source>
</evidence>
<comment type="caution">
    <text evidence="1">The sequence shown here is derived from an EMBL/GenBank/DDBJ whole genome shotgun (WGS) entry which is preliminary data.</text>
</comment>
<organism evidence="1 2">
    <name type="scientific">[Candida] subhashii</name>
    <dbReference type="NCBI Taxonomy" id="561895"/>
    <lineage>
        <taxon>Eukaryota</taxon>
        <taxon>Fungi</taxon>
        <taxon>Dikarya</taxon>
        <taxon>Ascomycota</taxon>
        <taxon>Saccharomycotina</taxon>
        <taxon>Pichiomycetes</taxon>
        <taxon>Debaryomycetaceae</taxon>
        <taxon>Spathaspora</taxon>
    </lineage>
</organism>
<dbReference type="GeneID" id="73472823"/>
<dbReference type="AlphaFoldDB" id="A0A8J5QL18"/>
<dbReference type="EMBL" id="JAGSYN010000299">
    <property type="protein sequence ID" value="KAG7660460.1"/>
    <property type="molecule type" value="Genomic_DNA"/>
</dbReference>
<accession>A0A8J5QL18</accession>
<dbReference type="Proteomes" id="UP000694255">
    <property type="component" value="Unassembled WGS sequence"/>
</dbReference>
<protein>
    <submittedName>
        <fullName evidence="1">Uncharacterized protein</fullName>
    </submittedName>
</protein>
<sequence>MKSLKQIIDEANIKPNKLKEFGIDFPNMEQFIDVSLMPNSMLFKTMPTIFTCDGDEIFEFKRTEQHDMLQSSPRKIIHSNDDDAVHTLLESEMLSEDNDELWSEVLEEEEQVINSTWQTTQHILSHDDILESEFWLD</sequence>